<evidence type="ECO:0000256" key="2">
    <source>
        <dbReference type="ARBA" id="ARBA00023127"/>
    </source>
</evidence>
<evidence type="ECO:0000313" key="8">
    <source>
        <dbReference type="EMBL" id="KAG5673826.1"/>
    </source>
</evidence>
<dbReference type="CDD" id="cd20507">
    <property type="entry name" value="CYCLIN_CCNB1-like_rpt1"/>
    <property type="match status" value="1"/>
</dbReference>
<dbReference type="Proteomes" id="UP001107558">
    <property type="component" value="Chromosome 3"/>
</dbReference>
<proteinExistence type="inferred from homology"/>
<evidence type="ECO:0008006" key="10">
    <source>
        <dbReference type="Google" id="ProtNLM"/>
    </source>
</evidence>
<comment type="caution">
    <text evidence="8">The sequence shown here is derived from an EMBL/GenBank/DDBJ whole genome shotgun (WGS) entry which is preliminary data.</text>
</comment>
<dbReference type="Pfam" id="PF00134">
    <property type="entry name" value="Cyclin_N"/>
    <property type="match status" value="1"/>
</dbReference>
<dbReference type="PANTHER" id="PTHR10177">
    <property type="entry name" value="CYCLINS"/>
    <property type="match status" value="1"/>
</dbReference>
<comment type="similarity">
    <text evidence="4">Belongs to the cyclin family.</text>
</comment>
<dbReference type="PROSITE" id="PS00292">
    <property type="entry name" value="CYCLINS"/>
    <property type="match status" value="1"/>
</dbReference>
<dbReference type="GO" id="GO:0005634">
    <property type="term" value="C:nucleus"/>
    <property type="evidence" value="ECO:0007669"/>
    <property type="project" value="UniProtKB-ARBA"/>
</dbReference>
<reference evidence="8" key="1">
    <citation type="submission" date="2021-03" db="EMBL/GenBank/DDBJ databases">
        <title>Chromosome level genome of the anhydrobiotic midge Polypedilum vanderplanki.</title>
        <authorList>
            <person name="Yoshida Y."/>
            <person name="Kikawada T."/>
            <person name="Gusev O."/>
        </authorList>
    </citation>
    <scope>NUCLEOTIDE SEQUENCE</scope>
    <source>
        <strain evidence="8">NIAS01</strain>
        <tissue evidence="8">Whole body or cell culture</tissue>
    </source>
</reference>
<dbReference type="FunFam" id="1.10.472.10:FF:000001">
    <property type="entry name" value="G2/mitotic-specific cyclin"/>
    <property type="match status" value="1"/>
</dbReference>
<evidence type="ECO:0000313" key="9">
    <source>
        <dbReference type="Proteomes" id="UP001107558"/>
    </source>
</evidence>
<keyword evidence="9" id="KW-1185">Reference proteome</keyword>
<sequence length="488" mass="56266">MAMTTRFASKKREENIQPLVGKLKMVDTKLSQKTGLVDEKRKAFGEIHNRREIGSILDNNKNGIEKKTSLANSLSVNSVVYKDIKPRVDTRWKKKETTVEQKPSDTASVATQTKPLSRQNSKASDLTKKTTNVKSITDKISAQIKKTTSIASSIDYKRTQNVQEKRIENVPLIRSPAKSLIKNFHKQDSGLHFFETHSTFMLNQVDNIDETDKENPQLLSEYVNDIYAYLMKLEKQFPIRENFLDNQMDVTPKMRSVLLDWISEVHHQFGLEIETFHMAVSIVDRYLQAQQATPRRYLQLVGVTALFMASKYEELMPPEISDFVYVTDDTYEKKQILQMEMQMFKTLEYSLCKPLPIHFLRRFAKAAGSLGDRQYIAAKYFIELAAIDYELTKYNPSEIAAAAIYLSLFITNKMKSDNDLWTPTLQFYSTYKIENIMPVVKRLALLVSTAHEVKLKSVYTKYAHAHFKFTSTMSEMTGSKIRELARYA</sequence>
<dbReference type="InterPro" id="IPR036915">
    <property type="entry name" value="Cyclin-like_sf"/>
</dbReference>
<dbReference type="SUPFAM" id="SSF47954">
    <property type="entry name" value="Cyclin-like"/>
    <property type="match status" value="2"/>
</dbReference>
<feature type="compositionally biased region" description="Polar residues" evidence="5">
    <location>
        <begin position="104"/>
        <end position="127"/>
    </location>
</feature>
<evidence type="ECO:0000256" key="5">
    <source>
        <dbReference type="SAM" id="MobiDB-lite"/>
    </source>
</evidence>
<evidence type="ECO:0000256" key="4">
    <source>
        <dbReference type="RuleBase" id="RU000383"/>
    </source>
</evidence>
<dbReference type="AlphaFoldDB" id="A0A9J6BVS4"/>
<dbReference type="InterPro" id="IPR004367">
    <property type="entry name" value="Cyclin_C-dom"/>
</dbReference>
<dbReference type="OrthoDB" id="5590282at2759"/>
<keyword evidence="3" id="KW-0131">Cell cycle</keyword>
<evidence type="ECO:0000259" key="6">
    <source>
        <dbReference type="SMART" id="SM00385"/>
    </source>
</evidence>
<name>A0A9J6BVS4_POLVA</name>
<feature type="domain" description="Cyclin C-terminal" evidence="7">
    <location>
        <begin position="354"/>
        <end position="476"/>
    </location>
</feature>
<evidence type="ECO:0000256" key="1">
    <source>
        <dbReference type="ARBA" id="ARBA00022618"/>
    </source>
</evidence>
<feature type="compositionally biased region" description="Basic and acidic residues" evidence="5">
    <location>
        <begin position="94"/>
        <end position="103"/>
    </location>
</feature>
<dbReference type="InterPro" id="IPR046965">
    <property type="entry name" value="Cyclin_A/B-like"/>
</dbReference>
<protein>
    <recommendedName>
        <fullName evidence="10">G2/mitotic-specific cyclin-B</fullName>
    </recommendedName>
</protein>
<dbReference type="SMART" id="SM00385">
    <property type="entry name" value="CYCLIN"/>
    <property type="match status" value="2"/>
</dbReference>
<dbReference type="GO" id="GO:0044772">
    <property type="term" value="P:mitotic cell cycle phase transition"/>
    <property type="evidence" value="ECO:0007669"/>
    <property type="project" value="InterPro"/>
</dbReference>
<feature type="domain" description="Cyclin-like" evidence="6">
    <location>
        <begin position="358"/>
        <end position="445"/>
    </location>
</feature>
<dbReference type="Gene3D" id="1.10.472.10">
    <property type="entry name" value="Cyclin-like"/>
    <property type="match status" value="2"/>
</dbReference>
<evidence type="ECO:0000256" key="3">
    <source>
        <dbReference type="ARBA" id="ARBA00023306"/>
    </source>
</evidence>
<dbReference type="InterPro" id="IPR013763">
    <property type="entry name" value="Cyclin-like_dom"/>
</dbReference>
<evidence type="ECO:0000259" key="7">
    <source>
        <dbReference type="SMART" id="SM01332"/>
    </source>
</evidence>
<keyword evidence="2 4" id="KW-0195">Cyclin</keyword>
<dbReference type="InterPro" id="IPR048258">
    <property type="entry name" value="Cyclins_cyclin-box"/>
</dbReference>
<organism evidence="8 9">
    <name type="scientific">Polypedilum vanderplanki</name>
    <name type="common">Sleeping chironomid midge</name>
    <dbReference type="NCBI Taxonomy" id="319348"/>
    <lineage>
        <taxon>Eukaryota</taxon>
        <taxon>Metazoa</taxon>
        <taxon>Ecdysozoa</taxon>
        <taxon>Arthropoda</taxon>
        <taxon>Hexapoda</taxon>
        <taxon>Insecta</taxon>
        <taxon>Pterygota</taxon>
        <taxon>Neoptera</taxon>
        <taxon>Endopterygota</taxon>
        <taxon>Diptera</taxon>
        <taxon>Nematocera</taxon>
        <taxon>Chironomoidea</taxon>
        <taxon>Chironomidae</taxon>
        <taxon>Chironominae</taxon>
        <taxon>Polypedilum</taxon>
        <taxon>Polypedilum</taxon>
    </lineage>
</organism>
<accession>A0A9J6BVS4</accession>
<dbReference type="InterPro" id="IPR006671">
    <property type="entry name" value="Cyclin_N"/>
</dbReference>
<dbReference type="GO" id="GO:0016538">
    <property type="term" value="F:cyclin-dependent protein serine/threonine kinase regulator activity"/>
    <property type="evidence" value="ECO:0007669"/>
    <property type="project" value="InterPro"/>
</dbReference>
<dbReference type="InterPro" id="IPR039361">
    <property type="entry name" value="Cyclin"/>
</dbReference>
<feature type="region of interest" description="Disordered" evidence="5">
    <location>
        <begin position="94"/>
        <end position="127"/>
    </location>
</feature>
<keyword evidence="1" id="KW-0132">Cell division</keyword>
<feature type="domain" description="Cyclin-like" evidence="6">
    <location>
        <begin position="260"/>
        <end position="345"/>
    </location>
</feature>
<dbReference type="Pfam" id="PF02984">
    <property type="entry name" value="Cyclin_C"/>
    <property type="match status" value="1"/>
</dbReference>
<dbReference type="EMBL" id="JADBJN010000003">
    <property type="protein sequence ID" value="KAG5673826.1"/>
    <property type="molecule type" value="Genomic_DNA"/>
</dbReference>
<dbReference type="SMART" id="SM01332">
    <property type="entry name" value="Cyclin_C"/>
    <property type="match status" value="1"/>
</dbReference>
<dbReference type="GO" id="GO:0051301">
    <property type="term" value="P:cell division"/>
    <property type="evidence" value="ECO:0007669"/>
    <property type="project" value="UniProtKB-KW"/>
</dbReference>
<gene>
    <name evidence="8" type="ORF">PVAND_003840</name>
</gene>
<dbReference type="PIRSF" id="PIRSF001771">
    <property type="entry name" value="Cyclin_A_B_D_E"/>
    <property type="match status" value="1"/>
</dbReference>